<dbReference type="GO" id="GO:0046654">
    <property type="term" value="P:tetrahydrofolate biosynthetic process"/>
    <property type="evidence" value="ECO:0007669"/>
    <property type="project" value="UniProtKB-UniPathway"/>
</dbReference>
<dbReference type="InterPro" id="IPR036565">
    <property type="entry name" value="Mur-like_cat_sf"/>
</dbReference>
<evidence type="ECO:0000256" key="23">
    <source>
        <dbReference type="PIRNR" id="PIRNR001563"/>
    </source>
</evidence>
<dbReference type="GO" id="GO:0008841">
    <property type="term" value="F:dihydrofolate synthase activity"/>
    <property type="evidence" value="ECO:0007669"/>
    <property type="project" value="UniProtKB-EC"/>
</dbReference>
<evidence type="ECO:0000256" key="16">
    <source>
        <dbReference type="ARBA" id="ARBA00030048"/>
    </source>
</evidence>
<dbReference type="UniPathway" id="UPA00077">
    <property type="reaction ID" value="UER00157"/>
</dbReference>
<evidence type="ECO:0000256" key="15">
    <source>
        <dbReference type="ARBA" id="ARBA00022909"/>
    </source>
</evidence>
<evidence type="ECO:0000256" key="8">
    <source>
        <dbReference type="ARBA" id="ARBA00013025"/>
    </source>
</evidence>
<evidence type="ECO:0000256" key="4">
    <source>
        <dbReference type="ARBA" id="ARBA00005150"/>
    </source>
</evidence>
<evidence type="ECO:0000256" key="19">
    <source>
        <dbReference type="ARBA" id="ARBA00047493"/>
    </source>
</evidence>
<reference evidence="26 27" key="1">
    <citation type="submission" date="2017-05" db="EMBL/GenBank/DDBJ databases">
        <title>Thiocyanate degradation by Thiohalobacter thiocyanaticus FOKN1.</title>
        <authorList>
            <person name="Oshiki M."/>
            <person name="Fukushima T."/>
            <person name="Kawano S."/>
            <person name="Nakagawa J."/>
        </authorList>
    </citation>
    <scope>NUCLEOTIDE SEQUENCE [LARGE SCALE GENOMIC DNA]</scope>
    <source>
        <strain evidence="26 27">FOKN1</strain>
    </source>
</reference>
<comment type="catalytic activity">
    <reaction evidence="19">
        <text>(6S)-5,6,7,8-tetrahydrofolyl-(gamma-L-Glu)(n) + L-glutamate + ATP = (6S)-5,6,7,8-tetrahydrofolyl-(gamma-L-Glu)(n+1) + ADP + phosphate + H(+)</text>
        <dbReference type="Rhea" id="RHEA:10580"/>
        <dbReference type="Rhea" id="RHEA-COMP:14738"/>
        <dbReference type="Rhea" id="RHEA-COMP:14740"/>
        <dbReference type="ChEBI" id="CHEBI:15378"/>
        <dbReference type="ChEBI" id="CHEBI:29985"/>
        <dbReference type="ChEBI" id="CHEBI:30616"/>
        <dbReference type="ChEBI" id="CHEBI:43474"/>
        <dbReference type="ChEBI" id="CHEBI:141005"/>
        <dbReference type="ChEBI" id="CHEBI:456216"/>
        <dbReference type="EC" id="6.3.2.17"/>
    </reaction>
</comment>
<keyword evidence="14" id="KW-0460">Magnesium</keyword>
<dbReference type="GO" id="GO:0046872">
    <property type="term" value="F:metal ion binding"/>
    <property type="evidence" value="ECO:0007669"/>
    <property type="project" value="UniProtKB-KW"/>
</dbReference>
<sequence>MTRFDSLADWLRWQETLHPREIELGLDRVRAVADRLDLLQPACPVVTVGGTNGKGSTLAYLEAIYSHAGYRTGLYTSPHLIRYNERIRIEQCEAADADIMAAFAAVDAARGDISLTYFEFGTLAALWLFARAQVDVTLLEVGLGGRLDAVNILDADVAVVTSIGLDHMDWLGETRDLIAREKAGIFRVGRPAICGDPDPPADLAAAAAERGAHWYALDRAFGSRRSRDGYWDWWSLQCTWQELPLPALGGGVQLHNAAAALMAVECLQSRLPVARAAIAGGLATAVLAGRCQHLTQDGIELVLDVAHNAEAAAALADWLAVHPAAGRTRAVYAGLADKDVRSVLAPLLPGVDCWYVGSLSGSRARHADSVLPLLVEADAAAAGYDDVAAAWHAARADSRPDDRILVFGSFLTVGEVLKLLESLKG</sequence>
<comment type="similarity">
    <text evidence="5 23">Belongs to the folylpolyglutamate synthase family.</text>
</comment>
<dbReference type="Pfam" id="PF02875">
    <property type="entry name" value="Mur_ligase_C"/>
    <property type="match status" value="1"/>
</dbReference>
<evidence type="ECO:0000256" key="1">
    <source>
        <dbReference type="ARBA" id="ARBA00001946"/>
    </source>
</evidence>
<dbReference type="EC" id="6.3.2.12" evidence="7"/>
<evidence type="ECO:0000256" key="12">
    <source>
        <dbReference type="ARBA" id="ARBA00022741"/>
    </source>
</evidence>
<dbReference type="Gene3D" id="3.90.190.20">
    <property type="entry name" value="Mur ligase, C-terminal domain"/>
    <property type="match status" value="1"/>
</dbReference>
<keyword evidence="27" id="KW-1185">Reference proteome</keyword>
<evidence type="ECO:0000256" key="14">
    <source>
        <dbReference type="ARBA" id="ARBA00022842"/>
    </source>
</evidence>
<evidence type="ECO:0000256" key="6">
    <source>
        <dbReference type="ARBA" id="ARBA00011245"/>
    </source>
</evidence>
<organism evidence="26 27">
    <name type="scientific">Thiohalobacter thiocyanaticus</name>
    <dbReference type="NCBI Taxonomy" id="585455"/>
    <lineage>
        <taxon>Bacteria</taxon>
        <taxon>Pseudomonadati</taxon>
        <taxon>Pseudomonadota</taxon>
        <taxon>Gammaproteobacteria</taxon>
        <taxon>Thiohalobacterales</taxon>
        <taxon>Thiohalobacteraceae</taxon>
        <taxon>Thiohalobacter</taxon>
    </lineage>
</organism>
<dbReference type="GO" id="GO:0005737">
    <property type="term" value="C:cytoplasm"/>
    <property type="evidence" value="ECO:0007669"/>
    <property type="project" value="TreeGrafter"/>
</dbReference>
<protein>
    <recommendedName>
        <fullName evidence="9">Dihydrofolate synthase/folylpolyglutamate synthase</fullName>
        <ecNumber evidence="7">6.3.2.12</ecNumber>
        <ecNumber evidence="8">6.3.2.17</ecNumber>
    </recommendedName>
    <alternativeName>
        <fullName evidence="18">Folylpoly-gamma-glutamate synthetase-dihydrofolate synthetase</fullName>
    </alternativeName>
    <alternativeName>
        <fullName evidence="16">Folylpolyglutamate synthetase</fullName>
    </alternativeName>
    <alternativeName>
        <fullName evidence="17">Tetrahydrofolylpolyglutamate synthase</fullName>
    </alternativeName>
</protein>
<comment type="pathway">
    <text evidence="3">Cofactor biosynthesis; tetrahydrofolate biosynthesis; 7,8-dihydrofolate from 2-amino-4-hydroxy-6-hydroxymethyl-7,8-dihydropteridine diphosphate and 4-aminobenzoate: step 2/2.</text>
</comment>
<comment type="catalytic activity">
    <reaction evidence="21">
        <text>(6R)-5,10-methylenetetrahydrofolyl-(gamma-L-Glu)(n) + L-glutamate + ATP = (6R)-5,10-methylenetetrahydrofolyl-(gamma-L-Glu)(n+1) + ADP + phosphate + H(+)</text>
        <dbReference type="Rhea" id="RHEA:51912"/>
        <dbReference type="Rhea" id="RHEA-COMP:13257"/>
        <dbReference type="Rhea" id="RHEA-COMP:13258"/>
        <dbReference type="ChEBI" id="CHEBI:15378"/>
        <dbReference type="ChEBI" id="CHEBI:29985"/>
        <dbReference type="ChEBI" id="CHEBI:30616"/>
        <dbReference type="ChEBI" id="CHEBI:43474"/>
        <dbReference type="ChEBI" id="CHEBI:136572"/>
        <dbReference type="ChEBI" id="CHEBI:456216"/>
        <dbReference type="EC" id="6.3.2.17"/>
    </reaction>
</comment>
<comment type="function">
    <text evidence="2">Functions in two distinct reactions of the de novo folate biosynthetic pathway. Catalyzes the addition of a glutamate residue to dihydropteroate (7,8-dihydropteroate or H2Pte) to form dihydrofolate (7,8-dihydrofolate monoglutamate or H2Pte-Glu). Also catalyzes successive additions of L-glutamate to tetrahydrofolate or 10-formyltetrahydrofolate or 5,10-methylenetetrahydrofolate, leading to folylpolyglutamate derivatives.</text>
</comment>
<dbReference type="EMBL" id="AP018052">
    <property type="protein sequence ID" value="BAZ93956.1"/>
    <property type="molecule type" value="Genomic_DNA"/>
</dbReference>
<dbReference type="PIRSF" id="PIRSF001563">
    <property type="entry name" value="Folylpolyglu_synth"/>
    <property type="match status" value="1"/>
</dbReference>
<keyword evidence="13 23" id="KW-0067">ATP-binding</keyword>
<evidence type="ECO:0000256" key="18">
    <source>
        <dbReference type="ARBA" id="ARBA00032510"/>
    </source>
</evidence>
<evidence type="ECO:0000256" key="13">
    <source>
        <dbReference type="ARBA" id="ARBA00022840"/>
    </source>
</evidence>
<dbReference type="InterPro" id="IPR001645">
    <property type="entry name" value="Folylpolyglutamate_synth"/>
</dbReference>
<comment type="cofactor">
    <cofactor evidence="1">
        <name>Mg(2+)</name>
        <dbReference type="ChEBI" id="CHEBI:18420"/>
    </cofactor>
</comment>
<evidence type="ECO:0000313" key="27">
    <source>
        <dbReference type="Proteomes" id="UP000218765"/>
    </source>
</evidence>
<comment type="catalytic activity">
    <reaction evidence="22">
        <text>7,8-dihydropteroate + L-glutamate + ATP = 7,8-dihydrofolate + ADP + phosphate + H(+)</text>
        <dbReference type="Rhea" id="RHEA:23584"/>
        <dbReference type="ChEBI" id="CHEBI:15378"/>
        <dbReference type="ChEBI" id="CHEBI:17839"/>
        <dbReference type="ChEBI" id="CHEBI:29985"/>
        <dbReference type="ChEBI" id="CHEBI:30616"/>
        <dbReference type="ChEBI" id="CHEBI:43474"/>
        <dbReference type="ChEBI" id="CHEBI:57451"/>
        <dbReference type="ChEBI" id="CHEBI:456216"/>
        <dbReference type="EC" id="6.3.2.12"/>
    </reaction>
</comment>
<dbReference type="Proteomes" id="UP000218765">
    <property type="component" value="Chromosome"/>
</dbReference>
<dbReference type="FunFam" id="3.40.1190.10:FF:000004">
    <property type="entry name" value="Dihydrofolate synthase/folylpolyglutamate synthase"/>
    <property type="match status" value="1"/>
</dbReference>
<dbReference type="GO" id="GO:0005524">
    <property type="term" value="F:ATP binding"/>
    <property type="evidence" value="ECO:0007669"/>
    <property type="project" value="UniProtKB-KW"/>
</dbReference>
<dbReference type="AlphaFoldDB" id="A0A1Z4VQP3"/>
<dbReference type="PANTHER" id="PTHR11136">
    <property type="entry name" value="FOLYLPOLYGLUTAMATE SYNTHASE-RELATED"/>
    <property type="match status" value="1"/>
</dbReference>
<keyword evidence="12 23" id="KW-0547">Nucleotide-binding</keyword>
<keyword evidence="11" id="KW-0479">Metal-binding</keyword>
<evidence type="ECO:0000259" key="25">
    <source>
        <dbReference type="Pfam" id="PF08245"/>
    </source>
</evidence>
<dbReference type="SUPFAM" id="SSF53623">
    <property type="entry name" value="MurD-like peptide ligases, catalytic domain"/>
    <property type="match status" value="1"/>
</dbReference>
<comment type="catalytic activity">
    <reaction evidence="20">
        <text>10-formyltetrahydrofolyl-(gamma-L-Glu)(n) + L-glutamate + ATP = 10-formyltetrahydrofolyl-(gamma-L-Glu)(n+1) + ADP + phosphate + H(+)</text>
        <dbReference type="Rhea" id="RHEA:51904"/>
        <dbReference type="Rhea" id="RHEA-COMP:13088"/>
        <dbReference type="Rhea" id="RHEA-COMP:14300"/>
        <dbReference type="ChEBI" id="CHEBI:15378"/>
        <dbReference type="ChEBI" id="CHEBI:29985"/>
        <dbReference type="ChEBI" id="CHEBI:30616"/>
        <dbReference type="ChEBI" id="CHEBI:43474"/>
        <dbReference type="ChEBI" id="CHEBI:134413"/>
        <dbReference type="ChEBI" id="CHEBI:456216"/>
        <dbReference type="EC" id="6.3.2.17"/>
    </reaction>
</comment>
<evidence type="ECO:0000313" key="26">
    <source>
        <dbReference type="EMBL" id="BAZ93956.1"/>
    </source>
</evidence>
<dbReference type="PANTHER" id="PTHR11136:SF0">
    <property type="entry name" value="DIHYDROFOLATE SYNTHETASE-RELATED"/>
    <property type="match status" value="1"/>
</dbReference>
<keyword evidence="10 23" id="KW-0436">Ligase</keyword>
<accession>A0A1Z4VQP3</accession>
<proteinExistence type="inferred from homology"/>
<dbReference type="SUPFAM" id="SSF53244">
    <property type="entry name" value="MurD-like peptide ligases, peptide-binding domain"/>
    <property type="match status" value="1"/>
</dbReference>
<dbReference type="KEGG" id="ttc:FOKN1_1561"/>
<dbReference type="Gene3D" id="3.40.1190.10">
    <property type="entry name" value="Mur-like, catalytic domain"/>
    <property type="match status" value="1"/>
</dbReference>
<evidence type="ECO:0000256" key="20">
    <source>
        <dbReference type="ARBA" id="ARBA00047808"/>
    </source>
</evidence>
<dbReference type="NCBIfam" id="NF008101">
    <property type="entry name" value="PRK10846.1"/>
    <property type="match status" value="1"/>
</dbReference>
<feature type="domain" description="Mur ligase central" evidence="25">
    <location>
        <begin position="48"/>
        <end position="187"/>
    </location>
</feature>
<evidence type="ECO:0000256" key="2">
    <source>
        <dbReference type="ARBA" id="ARBA00002714"/>
    </source>
</evidence>
<evidence type="ECO:0000256" key="11">
    <source>
        <dbReference type="ARBA" id="ARBA00022723"/>
    </source>
</evidence>
<dbReference type="NCBIfam" id="TIGR01499">
    <property type="entry name" value="folC"/>
    <property type="match status" value="1"/>
</dbReference>
<dbReference type="OrthoDB" id="9809356at2"/>
<evidence type="ECO:0000259" key="24">
    <source>
        <dbReference type="Pfam" id="PF02875"/>
    </source>
</evidence>
<dbReference type="RefSeq" id="WP_096366100.1">
    <property type="nucleotide sequence ID" value="NZ_AP018052.1"/>
</dbReference>
<dbReference type="GO" id="GO:0046656">
    <property type="term" value="P:folic acid biosynthetic process"/>
    <property type="evidence" value="ECO:0007669"/>
    <property type="project" value="UniProtKB-KW"/>
</dbReference>
<dbReference type="InterPro" id="IPR036615">
    <property type="entry name" value="Mur_ligase_C_dom_sf"/>
</dbReference>
<keyword evidence="15" id="KW-0289">Folate biosynthesis</keyword>
<evidence type="ECO:0000256" key="5">
    <source>
        <dbReference type="ARBA" id="ARBA00008276"/>
    </source>
</evidence>
<evidence type="ECO:0000256" key="7">
    <source>
        <dbReference type="ARBA" id="ARBA00013023"/>
    </source>
</evidence>
<comment type="pathway">
    <text evidence="4">Cofactor biosynthesis; tetrahydrofolylpolyglutamate biosynthesis.</text>
</comment>
<gene>
    <name evidence="26" type="ORF">FOKN1_1561</name>
</gene>
<feature type="domain" description="Mur ligase C-terminal" evidence="24">
    <location>
        <begin position="289"/>
        <end position="410"/>
    </location>
</feature>
<evidence type="ECO:0000256" key="22">
    <source>
        <dbReference type="ARBA" id="ARBA00049161"/>
    </source>
</evidence>
<evidence type="ECO:0000256" key="17">
    <source>
        <dbReference type="ARBA" id="ARBA00030592"/>
    </source>
</evidence>
<evidence type="ECO:0000256" key="21">
    <source>
        <dbReference type="ARBA" id="ARBA00049035"/>
    </source>
</evidence>
<dbReference type="GO" id="GO:0004326">
    <property type="term" value="F:tetrahydrofolylpolyglutamate synthase activity"/>
    <property type="evidence" value="ECO:0007669"/>
    <property type="project" value="UniProtKB-EC"/>
</dbReference>
<dbReference type="Pfam" id="PF08245">
    <property type="entry name" value="Mur_ligase_M"/>
    <property type="match status" value="1"/>
</dbReference>
<dbReference type="InterPro" id="IPR013221">
    <property type="entry name" value="Mur_ligase_cen"/>
</dbReference>
<dbReference type="InterPro" id="IPR004101">
    <property type="entry name" value="Mur_ligase_C"/>
</dbReference>
<dbReference type="EC" id="6.3.2.17" evidence="8"/>
<comment type="subunit">
    <text evidence="6">Monomer.</text>
</comment>
<evidence type="ECO:0000256" key="9">
    <source>
        <dbReference type="ARBA" id="ARBA00019357"/>
    </source>
</evidence>
<evidence type="ECO:0000256" key="3">
    <source>
        <dbReference type="ARBA" id="ARBA00004799"/>
    </source>
</evidence>
<evidence type="ECO:0000256" key="10">
    <source>
        <dbReference type="ARBA" id="ARBA00022598"/>
    </source>
</evidence>
<name>A0A1Z4VQP3_9GAMM</name>